<feature type="binding site" evidence="12">
    <location>
        <position position="92"/>
    </location>
    <ligand>
        <name>UDP-N-acetyl-alpha-D-glucosamine</name>
        <dbReference type="ChEBI" id="CHEBI:57705"/>
    </ligand>
</feature>
<dbReference type="EC" id="2.5.1.7" evidence="12"/>
<dbReference type="GO" id="GO:0005737">
    <property type="term" value="C:cytoplasm"/>
    <property type="evidence" value="ECO:0007669"/>
    <property type="project" value="UniProtKB-SubCell"/>
</dbReference>
<comment type="similarity">
    <text evidence="10 12">Belongs to the EPSP synthase family. MurA subfamily.</text>
</comment>
<evidence type="ECO:0000256" key="1">
    <source>
        <dbReference type="ARBA" id="ARBA00004496"/>
    </source>
</evidence>
<evidence type="ECO:0000256" key="11">
    <source>
        <dbReference type="ARBA" id="ARBA00047527"/>
    </source>
</evidence>
<dbReference type="NCBIfam" id="NF006873">
    <property type="entry name" value="PRK09369.1"/>
    <property type="match status" value="1"/>
</dbReference>
<dbReference type="Proteomes" id="UP000778951">
    <property type="component" value="Unassembled WGS sequence"/>
</dbReference>
<reference evidence="14" key="1">
    <citation type="submission" date="2020-03" db="EMBL/GenBank/DDBJ databases">
        <title>Spirochaetal bacteria isolated from arthropods constitute a novel genus Entomospira genus novum within the order Spirochaetales.</title>
        <authorList>
            <person name="Grana-Miraglia L."/>
            <person name="Sikutova S."/>
            <person name="Fingerle V."/>
            <person name="Sing A."/>
            <person name="Castillo-Ramirez S."/>
            <person name="Margos G."/>
            <person name="Rudolf I."/>
        </authorList>
    </citation>
    <scope>NUCLEOTIDE SEQUENCE</scope>
    <source>
        <strain evidence="14">BR149</strain>
    </source>
</reference>
<evidence type="ECO:0000256" key="8">
    <source>
        <dbReference type="ARBA" id="ARBA00023306"/>
    </source>
</evidence>
<feature type="active site" description="Proton donor" evidence="12">
    <location>
        <position position="116"/>
    </location>
</feature>
<protein>
    <recommendedName>
        <fullName evidence="12">UDP-N-acetylglucosamine 1-carboxyvinyltransferase</fullName>
        <ecNumber evidence="12">2.5.1.7</ecNumber>
    </recommendedName>
    <alternativeName>
        <fullName evidence="12">Enoylpyruvate transferase</fullName>
    </alternativeName>
    <alternativeName>
        <fullName evidence="12">UDP-N-acetylglucosamine enolpyruvyl transferase</fullName>
        <shortName evidence="12">EPT</shortName>
    </alternativeName>
</protein>
<evidence type="ECO:0000256" key="6">
    <source>
        <dbReference type="ARBA" id="ARBA00022960"/>
    </source>
</evidence>
<keyword evidence="7 12" id="KW-0573">Peptidoglycan synthesis</keyword>
<keyword evidence="3 12" id="KW-0963">Cytoplasm</keyword>
<dbReference type="InterPro" id="IPR005750">
    <property type="entry name" value="UDP_GlcNAc_COvinyl_MurA"/>
</dbReference>
<accession>A0A968GH58</accession>
<keyword evidence="9 12" id="KW-0961">Cell wall biogenesis/degradation</keyword>
<evidence type="ECO:0000256" key="7">
    <source>
        <dbReference type="ARBA" id="ARBA00022984"/>
    </source>
</evidence>
<dbReference type="GO" id="GO:0009252">
    <property type="term" value="P:peptidoglycan biosynthetic process"/>
    <property type="evidence" value="ECO:0007669"/>
    <property type="project" value="UniProtKB-UniRule"/>
</dbReference>
<keyword evidence="6 12" id="KW-0133">Cell shape</keyword>
<feature type="domain" description="Enolpyruvate transferase" evidence="13">
    <location>
        <begin position="7"/>
        <end position="414"/>
    </location>
</feature>
<keyword evidence="15" id="KW-1185">Reference proteome</keyword>
<dbReference type="GO" id="GO:0008760">
    <property type="term" value="F:UDP-N-acetylglucosamine 1-carboxyvinyltransferase activity"/>
    <property type="evidence" value="ECO:0007669"/>
    <property type="project" value="UniProtKB-UniRule"/>
</dbReference>
<comment type="subcellular location">
    <subcellularLocation>
        <location evidence="1 12">Cytoplasm</location>
    </subcellularLocation>
</comment>
<evidence type="ECO:0000313" key="14">
    <source>
        <dbReference type="EMBL" id="NIZ69751.1"/>
    </source>
</evidence>
<evidence type="ECO:0000256" key="10">
    <source>
        <dbReference type="ARBA" id="ARBA00038367"/>
    </source>
</evidence>
<comment type="caution">
    <text evidence="12">Lacks conserved residue(s) required for the propagation of feature annotation.</text>
</comment>
<dbReference type="GO" id="GO:0019277">
    <property type="term" value="P:UDP-N-acetylgalactosamine biosynthetic process"/>
    <property type="evidence" value="ECO:0007669"/>
    <property type="project" value="InterPro"/>
</dbReference>
<evidence type="ECO:0000256" key="4">
    <source>
        <dbReference type="ARBA" id="ARBA00022618"/>
    </source>
</evidence>
<dbReference type="GO" id="GO:0008360">
    <property type="term" value="P:regulation of cell shape"/>
    <property type="evidence" value="ECO:0007669"/>
    <property type="project" value="UniProtKB-KW"/>
</dbReference>
<evidence type="ECO:0000256" key="9">
    <source>
        <dbReference type="ARBA" id="ARBA00023316"/>
    </source>
</evidence>
<dbReference type="RefSeq" id="WP_167695832.1">
    <property type="nucleotide sequence ID" value="NZ_CP118181.1"/>
</dbReference>
<dbReference type="InterPro" id="IPR036968">
    <property type="entry name" value="Enolpyruvate_Tfrase_sf"/>
</dbReference>
<dbReference type="GO" id="GO:0051301">
    <property type="term" value="P:cell division"/>
    <property type="evidence" value="ECO:0007669"/>
    <property type="project" value="UniProtKB-KW"/>
</dbReference>
<evidence type="ECO:0000313" key="15">
    <source>
        <dbReference type="Proteomes" id="UP000778951"/>
    </source>
</evidence>
<evidence type="ECO:0000256" key="2">
    <source>
        <dbReference type="ARBA" id="ARBA00004752"/>
    </source>
</evidence>
<gene>
    <name evidence="12 14" type="primary">murA</name>
    <name evidence="14" type="ORF">HCT48_05940</name>
</gene>
<dbReference type="PANTHER" id="PTHR43783:SF1">
    <property type="entry name" value="UDP-N-ACETYLGLUCOSAMINE 1-CARBOXYVINYLTRANSFERASE"/>
    <property type="match status" value="1"/>
</dbReference>
<comment type="caution">
    <text evidence="14">The sequence shown here is derived from an EMBL/GenBank/DDBJ whole genome shotgun (WGS) entry which is preliminary data.</text>
</comment>
<dbReference type="InterPro" id="IPR013792">
    <property type="entry name" value="RNA3'P_cycl/enolpyr_Trfase_a/b"/>
</dbReference>
<evidence type="ECO:0000256" key="12">
    <source>
        <dbReference type="HAMAP-Rule" id="MF_00111"/>
    </source>
</evidence>
<dbReference type="EMBL" id="JAATLM010000001">
    <property type="protein sequence ID" value="NIZ69751.1"/>
    <property type="molecule type" value="Genomic_DNA"/>
</dbReference>
<feature type="binding site" evidence="12">
    <location>
        <position position="333"/>
    </location>
    <ligand>
        <name>UDP-N-acetyl-alpha-D-glucosamine</name>
        <dbReference type="ChEBI" id="CHEBI:57705"/>
    </ligand>
</feature>
<evidence type="ECO:0000256" key="5">
    <source>
        <dbReference type="ARBA" id="ARBA00022679"/>
    </source>
</evidence>
<keyword evidence="5 12" id="KW-0808">Transferase</keyword>
<dbReference type="GO" id="GO:0071555">
    <property type="term" value="P:cell wall organization"/>
    <property type="evidence" value="ECO:0007669"/>
    <property type="project" value="UniProtKB-KW"/>
</dbReference>
<dbReference type="Pfam" id="PF00275">
    <property type="entry name" value="EPSP_synthase"/>
    <property type="match status" value="1"/>
</dbReference>
<keyword evidence="4 12" id="KW-0132">Cell division</keyword>
<dbReference type="PANTHER" id="PTHR43783">
    <property type="entry name" value="UDP-N-ACETYLGLUCOSAMINE 1-CARBOXYVINYLTRANSFERASE"/>
    <property type="match status" value="1"/>
</dbReference>
<dbReference type="HAMAP" id="MF_00111">
    <property type="entry name" value="MurA"/>
    <property type="match status" value="1"/>
</dbReference>
<dbReference type="NCBIfam" id="TIGR01072">
    <property type="entry name" value="murA"/>
    <property type="match status" value="1"/>
</dbReference>
<organism evidence="14 15">
    <name type="scientific">Entomospira culicis</name>
    <dbReference type="NCBI Taxonomy" id="2719989"/>
    <lineage>
        <taxon>Bacteria</taxon>
        <taxon>Pseudomonadati</taxon>
        <taxon>Spirochaetota</taxon>
        <taxon>Spirochaetia</taxon>
        <taxon>Spirochaetales</taxon>
        <taxon>Spirochaetaceae</taxon>
        <taxon>Entomospira</taxon>
    </lineage>
</organism>
<feature type="binding site" evidence="12">
    <location>
        <begin position="22"/>
        <end position="23"/>
    </location>
    <ligand>
        <name>phosphoenolpyruvate</name>
        <dbReference type="ChEBI" id="CHEBI:58702"/>
    </ligand>
</feature>
<comment type="pathway">
    <text evidence="2 12">Cell wall biogenesis; peptidoglycan biosynthesis.</text>
</comment>
<dbReference type="InterPro" id="IPR050068">
    <property type="entry name" value="MurA_subfamily"/>
</dbReference>
<evidence type="ECO:0000256" key="3">
    <source>
        <dbReference type="ARBA" id="ARBA00022490"/>
    </source>
</evidence>
<comment type="catalytic activity">
    <reaction evidence="11 12">
        <text>phosphoenolpyruvate + UDP-N-acetyl-alpha-D-glucosamine = UDP-N-acetyl-3-O-(1-carboxyvinyl)-alpha-D-glucosamine + phosphate</text>
        <dbReference type="Rhea" id="RHEA:18681"/>
        <dbReference type="ChEBI" id="CHEBI:43474"/>
        <dbReference type="ChEBI" id="CHEBI:57705"/>
        <dbReference type="ChEBI" id="CHEBI:58702"/>
        <dbReference type="ChEBI" id="CHEBI:68483"/>
        <dbReference type="EC" id="2.5.1.7"/>
    </reaction>
</comment>
<dbReference type="Gene3D" id="3.65.10.10">
    <property type="entry name" value="Enolpyruvate transferase domain"/>
    <property type="match status" value="2"/>
</dbReference>
<proteinExistence type="inferred from homology"/>
<evidence type="ECO:0000259" key="13">
    <source>
        <dbReference type="Pfam" id="PF00275"/>
    </source>
</evidence>
<feature type="binding site" evidence="12">
    <location>
        <position position="311"/>
    </location>
    <ligand>
        <name>UDP-N-acetyl-alpha-D-glucosamine</name>
        <dbReference type="ChEBI" id="CHEBI:57705"/>
    </ligand>
</feature>
<dbReference type="CDD" id="cd01555">
    <property type="entry name" value="UdpNAET"/>
    <property type="match status" value="1"/>
</dbReference>
<comment type="function">
    <text evidence="12">Cell wall formation. Adds enolpyruvyl to UDP-N-acetylglucosamine.</text>
</comment>
<dbReference type="SUPFAM" id="SSF55205">
    <property type="entry name" value="EPT/RTPC-like"/>
    <property type="match status" value="1"/>
</dbReference>
<keyword evidence="8 12" id="KW-0131">Cell cycle</keyword>
<dbReference type="AlphaFoldDB" id="A0A968GH58"/>
<sequence length="426" mass="45571">MRKYVIEGGYPLKGKITVKGNKNAALPCIAAALLTDEPVTLHNVPEIADVLVMFEVIEDLGGSVTKEGAGVYRIESVINKNELSKEKMQKIRAGILFAGPMLARRNEVIIPPPGGDVIGRRRLDTHFLAFEGLGAQVHIDQSYHVKTNKLVGSDIFLDEASVTATENAIMAAAMAEGTTILRNAASEPHIQDLCNMINAMGGAISGIGSNVLTIEGKEKLHGTTFTIGSDFMEVGSFIALAAATKSELVIEHAAPENLRMIQMAFAKLGISWQVVGDDLHVGTPQEMRIKKDLGGAIPTIDDAPWPGFPADLTSIMVVAATQCEGTILIHEKMYESRMFFVDKLISMGAGIILCDPHRAVISGPSRLSGAAQLASPDVRAGMAMIIAALAASGTSTISNVYQIERGYENIVERLQQLGAKIKVVEE</sequence>
<name>A0A968GH58_9SPIO</name>
<dbReference type="InterPro" id="IPR001986">
    <property type="entry name" value="Enolpyruvate_Tfrase_dom"/>
</dbReference>